<dbReference type="InterPro" id="IPR006665">
    <property type="entry name" value="OmpA-like"/>
</dbReference>
<dbReference type="EMBL" id="CP030041">
    <property type="protein sequence ID" value="AWW29717.1"/>
    <property type="molecule type" value="Genomic_DNA"/>
</dbReference>
<dbReference type="Gene3D" id="3.30.1330.60">
    <property type="entry name" value="OmpA-like domain"/>
    <property type="match status" value="2"/>
</dbReference>
<dbReference type="GO" id="GO:0042834">
    <property type="term" value="F:peptidoglycan binding"/>
    <property type="evidence" value="ECO:0007669"/>
    <property type="project" value="InterPro"/>
</dbReference>
<dbReference type="InterPro" id="IPR006690">
    <property type="entry name" value="OMPA-like_CS"/>
</dbReference>
<dbReference type="PANTHER" id="PTHR30329">
    <property type="entry name" value="STATOR ELEMENT OF FLAGELLAR MOTOR COMPLEX"/>
    <property type="match status" value="1"/>
</dbReference>
<evidence type="ECO:0000256" key="1">
    <source>
        <dbReference type="ARBA" id="ARBA00004442"/>
    </source>
</evidence>
<feature type="domain" description="OmpA-like" evidence="5">
    <location>
        <begin position="541"/>
        <end position="661"/>
    </location>
</feature>
<reference evidence="7 8" key="1">
    <citation type="submission" date="2018-06" db="EMBL/GenBank/DDBJ databases">
        <title>Echinicola strongylocentroti sp. nov., isolated from a sea urchin Strongylocentrotus intermedius.</title>
        <authorList>
            <person name="Bae S.S."/>
        </authorList>
    </citation>
    <scope>NUCLEOTIDE SEQUENCE [LARGE SCALE GENOMIC DNA]</scope>
    <source>
        <strain evidence="7 8">MEBiC08714</strain>
    </source>
</reference>
<dbReference type="KEGG" id="est:DN752_06030"/>
<dbReference type="InterPro" id="IPR036737">
    <property type="entry name" value="OmpA-like_sf"/>
</dbReference>
<dbReference type="CDD" id="cd07185">
    <property type="entry name" value="OmpA_C-like"/>
    <property type="match status" value="2"/>
</dbReference>
<dbReference type="InterPro" id="IPR011990">
    <property type="entry name" value="TPR-like_helical_dom_sf"/>
</dbReference>
<dbReference type="InterPro" id="IPR007730">
    <property type="entry name" value="SPOR-like_dom"/>
</dbReference>
<dbReference type="GO" id="GO:0009279">
    <property type="term" value="C:cell outer membrane"/>
    <property type="evidence" value="ECO:0007669"/>
    <property type="project" value="UniProtKB-SubCell"/>
</dbReference>
<organism evidence="7 8">
    <name type="scientific">Echinicola strongylocentroti</name>
    <dbReference type="NCBI Taxonomy" id="1795355"/>
    <lineage>
        <taxon>Bacteria</taxon>
        <taxon>Pseudomonadati</taxon>
        <taxon>Bacteroidota</taxon>
        <taxon>Cytophagia</taxon>
        <taxon>Cytophagales</taxon>
        <taxon>Cyclobacteriaceae</taxon>
        <taxon>Echinicola</taxon>
    </lineage>
</organism>
<evidence type="ECO:0000256" key="3">
    <source>
        <dbReference type="ARBA" id="ARBA00023237"/>
    </source>
</evidence>
<dbReference type="Gene3D" id="3.30.70.1070">
    <property type="entry name" value="Sporulation related repeat"/>
    <property type="match status" value="1"/>
</dbReference>
<dbReference type="InterPro" id="IPR050330">
    <property type="entry name" value="Bact_OuterMem_StrucFunc"/>
</dbReference>
<gene>
    <name evidence="7" type="ORF">DN752_06030</name>
</gene>
<evidence type="ECO:0000256" key="4">
    <source>
        <dbReference type="PROSITE-ProRule" id="PRU00473"/>
    </source>
</evidence>
<feature type="domain" description="SPOR" evidence="6">
    <location>
        <begin position="819"/>
        <end position="896"/>
    </location>
</feature>
<feature type="domain" description="OmpA-like" evidence="5">
    <location>
        <begin position="680"/>
        <end position="801"/>
    </location>
</feature>
<dbReference type="OrthoDB" id="9809364at2"/>
<dbReference type="PROSITE" id="PS51123">
    <property type="entry name" value="OMPA_2"/>
    <property type="match status" value="2"/>
</dbReference>
<dbReference type="AlphaFoldDB" id="A0A2Z4IG97"/>
<evidence type="ECO:0000313" key="7">
    <source>
        <dbReference type="EMBL" id="AWW29717.1"/>
    </source>
</evidence>
<keyword evidence="3" id="KW-0998">Cell outer membrane</keyword>
<proteinExistence type="predicted"/>
<dbReference type="PRINTS" id="PR01021">
    <property type="entry name" value="OMPADOMAIN"/>
</dbReference>
<dbReference type="InterPro" id="IPR006664">
    <property type="entry name" value="OMP_bac"/>
</dbReference>
<dbReference type="Pfam" id="PF00691">
    <property type="entry name" value="OmpA"/>
    <property type="match status" value="2"/>
</dbReference>
<comment type="subcellular location">
    <subcellularLocation>
        <location evidence="1">Cell outer membrane</location>
    </subcellularLocation>
</comment>
<dbReference type="SUPFAM" id="SSF103088">
    <property type="entry name" value="OmpA-like"/>
    <property type="match status" value="2"/>
</dbReference>
<dbReference type="Proteomes" id="UP000248688">
    <property type="component" value="Chromosome"/>
</dbReference>
<evidence type="ECO:0000259" key="5">
    <source>
        <dbReference type="PROSITE" id="PS51123"/>
    </source>
</evidence>
<accession>A0A2Z4IG97</accession>
<dbReference type="PANTHER" id="PTHR30329:SF21">
    <property type="entry name" value="LIPOPROTEIN YIAD-RELATED"/>
    <property type="match status" value="1"/>
</dbReference>
<dbReference type="SUPFAM" id="SSF48452">
    <property type="entry name" value="TPR-like"/>
    <property type="match status" value="1"/>
</dbReference>
<dbReference type="InterPro" id="IPR036680">
    <property type="entry name" value="SPOR-like_sf"/>
</dbReference>
<evidence type="ECO:0000259" key="6">
    <source>
        <dbReference type="PROSITE" id="PS51724"/>
    </source>
</evidence>
<name>A0A2Z4IG97_9BACT</name>
<evidence type="ECO:0000313" key="8">
    <source>
        <dbReference type="Proteomes" id="UP000248688"/>
    </source>
</evidence>
<dbReference type="PROSITE" id="PS51724">
    <property type="entry name" value="SPOR"/>
    <property type="match status" value="1"/>
</dbReference>
<sequence>MVLIMKKEIKLALVLIFIMFSFQQSYGQQGLLRYAEKEYNLFHFQEAADTYVKAFEKRGKYQAAKGAAMSYEKMNDYGQAYEWWEKTVGFENASPEDYTYYIGAANQQGKLEEVMDALDTLDTALLPEGLMLDSLTAWYQEAADVRFSAMDSINSSSSDFIMANDRKGNKYFVSDRGASGNPSKAGLRFDVSEKFNESLYEWTGRDFLKIYKVQKDGEVSSLSSPVPESFHFSDPFFLAESPVVFYTVTRKLKRYNGKKVRAKDRVNPEMDYGQPREDIVDYYPELYFSKLDEEGNFVDYQPFPLNNPLEYSVITPYVDEANQQLYFASNMPGGYGGFDLYVMGYDEEFNFDEPKNLGPEINTALDERDPFLVEEHFYFASNGHAGLGGMDIFRSVYNGGGISGVENMGVPYNSSRDDFAMRFDGSGDTFLSSNRPGGKGLDDIYTIQEELIRFLARVIDCEGNLLTAGFVVDFAAKESNEPIDLSENEESELETTVSKDQEYQLEIRGKGYFTVRDSQISTGGMSEGVIEREYRLIPIPYSKTVFVDLVYYDLDRSMIRQDAQPVLDKLATLMGERDYLDLSVRSYTDSRASKEYNQQLSHSRAEAVAAYLSEKGISSSRVHEEWFGEEDLVNDCGDGQPCPEWKHQQNRRSELVLVAFSEEGREYELPEDLMELCDLPNLGVQMDVPIIYFDFDKATLRPKSVHDLNRIGLLLKERDEMAIALAGHTDIRGPEAYNEALSEKRAEVVRDYLVEQGITPDRVTYQWFGKQQPVHDCSDSPCSEAEHQLNRRTEIKIMVEGKNVNEDHISQTVKGNSDNKMKNELLIVAGVFSNEENAKIQLDKLESEGCATVNYFWDDEVGLYYCYIGRYTNMTIANAELDGFKRDGFKEFWIREL</sequence>
<evidence type="ECO:0000256" key="2">
    <source>
        <dbReference type="ARBA" id="ARBA00023136"/>
    </source>
</evidence>
<keyword evidence="8" id="KW-1185">Reference proteome</keyword>
<keyword evidence="2 4" id="KW-0472">Membrane</keyword>
<dbReference type="PROSITE" id="PS01068">
    <property type="entry name" value="OMPA_1"/>
    <property type="match status" value="1"/>
</dbReference>
<protein>
    <submittedName>
        <fullName evidence="7">OmpA family protein</fullName>
    </submittedName>
</protein>
<dbReference type="SUPFAM" id="SSF110997">
    <property type="entry name" value="Sporulation related repeat"/>
    <property type="match status" value="1"/>
</dbReference>